<evidence type="ECO:0000313" key="1">
    <source>
        <dbReference type="EMBL" id="KFB01698.1"/>
    </source>
</evidence>
<sequence>MDDKLINFHIYRYHLLPIETANRQIDLFEDKKFTIDEIKQRKNEFFGKVLDSLVDSKNNNHPLKLEHNEDDHYLFKLAQKKTTTITQNFENLVIDDEPYVYVIFNNKSNVQKIAISDNSDAFSNPDVVKNILKKVFRKDLEKFGLNIELEALYDKVEFWSYVGKHQKEITYINFEFIKPNLANISSSLPKVFKNFADNTNSHESHITIKAPEKGTLENITKSNEDIKGLVDYTSEGAGSIKLKVKNIRKQLNTKENPVIFQVKELDIEGPAEQVIKLYKTIVE</sequence>
<gene>
    <name evidence="1" type="ORF">IA57_04185</name>
</gene>
<protein>
    <submittedName>
        <fullName evidence="1">Uncharacterized protein</fullName>
    </submittedName>
</protein>
<accession>A0A084TLW2</accession>
<dbReference type="eggNOG" id="ENOG502ZRKR">
    <property type="taxonomic scope" value="Bacteria"/>
</dbReference>
<keyword evidence="2" id="KW-1185">Reference proteome</keyword>
<reference evidence="2" key="2">
    <citation type="submission" date="2014-07" db="EMBL/GenBank/DDBJ databases">
        <title>Genome sequence of Mangrovimonas yunxiaonensis.</title>
        <authorList>
            <person name="Li Y."/>
            <person name="Zheng T."/>
        </authorList>
    </citation>
    <scope>NUCLEOTIDE SEQUENCE [LARGE SCALE GENOMIC DNA]</scope>
    <source>
        <strain evidence="2">LY01</strain>
    </source>
</reference>
<proteinExistence type="predicted"/>
<dbReference type="Proteomes" id="UP000028521">
    <property type="component" value="Unassembled WGS sequence"/>
</dbReference>
<organism evidence="1 2">
    <name type="scientific">Mangrovimonas yunxiaonensis</name>
    <dbReference type="NCBI Taxonomy" id="1197477"/>
    <lineage>
        <taxon>Bacteria</taxon>
        <taxon>Pseudomonadati</taxon>
        <taxon>Bacteroidota</taxon>
        <taxon>Flavobacteriia</taxon>
        <taxon>Flavobacteriales</taxon>
        <taxon>Flavobacteriaceae</taxon>
        <taxon>Mangrovimonas</taxon>
    </lineage>
</organism>
<name>A0A084TLW2_9FLAO</name>
<dbReference type="AlphaFoldDB" id="A0A084TLW2"/>
<evidence type="ECO:0000313" key="2">
    <source>
        <dbReference type="Proteomes" id="UP000028521"/>
    </source>
</evidence>
<reference evidence="1 2" key="1">
    <citation type="journal article" date="2014" name="Genome Announc.">
        <title>Draft Genome Sequence of the Algicidal Bacterium Mangrovimonas yunxiaonensis Strain LY01.</title>
        <authorList>
            <person name="Li Y."/>
            <person name="Zhu H."/>
            <person name="Li C."/>
            <person name="Zhang H."/>
            <person name="Chen Z."/>
            <person name="Zheng W."/>
            <person name="Xu H."/>
            <person name="Zheng T."/>
        </authorList>
    </citation>
    <scope>NUCLEOTIDE SEQUENCE [LARGE SCALE GENOMIC DNA]</scope>
    <source>
        <strain evidence="1 2">LY01</strain>
    </source>
</reference>
<dbReference type="RefSeq" id="WP_036119626.1">
    <property type="nucleotide sequence ID" value="NZ_BMET01000011.1"/>
</dbReference>
<comment type="caution">
    <text evidence="1">The sequence shown here is derived from an EMBL/GenBank/DDBJ whole genome shotgun (WGS) entry which is preliminary data.</text>
</comment>
<dbReference type="OrthoDB" id="6945224at2"/>
<dbReference type="STRING" id="1197477.IA57_04185"/>
<dbReference type="EMBL" id="JPFK01000004">
    <property type="protein sequence ID" value="KFB01698.1"/>
    <property type="molecule type" value="Genomic_DNA"/>
</dbReference>